<evidence type="ECO:0000256" key="1">
    <source>
        <dbReference type="SAM" id="Phobius"/>
    </source>
</evidence>
<organism evidence="2 3">
    <name type="scientific">Cupriavidus agavae</name>
    <dbReference type="NCBI Taxonomy" id="1001822"/>
    <lineage>
        <taxon>Bacteria</taxon>
        <taxon>Pseudomonadati</taxon>
        <taxon>Pseudomonadota</taxon>
        <taxon>Betaproteobacteria</taxon>
        <taxon>Burkholderiales</taxon>
        <taxon>Burkholderiaceae</taxon>
        <taxon>Cupriavidus</taxon>
    </lineage>
</organism>
<dbReference type="OrthoDB" id="8655894at2"/>
<accession>A0A4Q7S6U2</accession>
<proteinExistence type="predicted"/>
<gene>
    <name evidence="2" type="ORF">EV147_1118</name>
</gene>
<name>A0A4Q7S6U2_9BURK</name>
<keyword evidence="1" id="KW-0812">Transmembrane</keyword>
<reference evidence="2 3" key="1">
    <citation type="journal article" date="2015" name="Stand. Genomic Sci.">
        <title>Genomic Encyclopedia of Bacterial and Archaeal Type Strains, Phase III: the genomes of soil and plant-associated and newly described type strains.</title>
        <authorList>
            <person name="Whitman W.B."/>
            <person name="Woyke T."/>
            <person name="Klenk H.P."/>
            <person name="Zhou Y."/>
            <person name="Lilburn T.G."/>
            <person name="Beck B.J."/>
            <person name="De Vos P."/>
            <person name="Vandamme P."/>
            <person name="Eisen J.A."/>
            <person name="Garrity G."/>
            <person name="Hugenholtz P."/>
            <person name="Kyrpides N.C."/>
        </authorList>
    </citation>
    <scope>NUCLEOTIDE SEQUENCE [LARGE SCALE GENOMIC DNA]</scope>
    <source>
        <strain evidence="2 3">ASC-9842</strain>
    </source>
</reference>
<keyword evidence="1" id="KW-0472">Membrane</keyword>
<feature type="transmembrane region" description="Helical" evidence="1">
    <location>
        <begin position="201"/>
        <end position="224"/>
    </location>
</feature>
<dbReference type="AlphaFoldDB" id="A0A4Q7S6U2"/>
<keyword evidence="3" id="KW-1185">Reference proteome</keyword>
<dbReference type="EMBL" id="SGXM01000001">
    <property type="protein sequence ID" value="RZT42101.1"/>
    <property type="molecule type" value="Genomic_DNA"/>
</dbReference>
<evidence type="ECO:0000313" key="2">
    <source>
        <dbReference type="EMBL" id="RZT42101.1"/>
    </source>
</evidence>
<sequence>MSFNEVPGCLVPFCAVNEVLRLHFLFATTDKDISMQRRQFLPLLLVSLLGTSGCVTRGMYEADNYPDYELYTETVSQILMSQDGKKLVVVAPLYHYIFDAPPGLVDLLNSPLREKLSANFSVFTVTRENAVSGNVEVKGTGAKQPALTLHGTRYRAGTKALPLQAEALNQTYAVTVREETPSAPLPLKILATPLTVAADGVIVLLAIPLVPIFAVGIISGAIPFRIM</sequence>
<keyword evidence="1" id="KW-1133">Transmembrane helix</keyword>
<dbReference type="RefSeq" id="WP_130390093.1">
    <property type="nucleotide sequence ID" value="NZ_SGXM01000001.1"/>
</dbReference>
<evidence type="ECO:0000313" key="3">
    <source>
        <dbReference type="Proteomes" id="UP000291078"/>
    </source>
</evidence>
<comment type="caution">
    <text evidence="2">The sequence shown here is derived from an EMBL/GenBank/DDBJ whole genome shotgun (WGS) entry which is preliminary data.</text>
</comment>
<dbReference type="Proteomes" id="UP000291078">
    <property type="component" value="Unassembled WGS sequence"/>
</dbReference>
<protein>
    <submittedName>
        <fullName evidence="2">Uncharacterized protein</fullName>
    </submittedName>
</protein>